<name>A0A1G2HS93_9BACT</name>
<comment type="caution">
    <text evidence="1">The sequence shown here is derived from an EMBL/GenBank/DDBJ whole genome shotgun (WGS) entry which is preliminary data.</text>
</comment>
<evidence type="ECO:0000313" key="1">
    <source>
        <dbReference type="EMBL" id="OGZ65259.1"/>
    </source>
</evidence>
<sequence length="163" mass="17613">MSIATLPQPRLVATVKRGEHTNAAASQKQLACSKCRVDPYINKMLANANYGGPEDEVDIVVYSNSDIGLSGATRQQTYDKAVGLGLVMLPDWVAPAWCEDYTKLMYDGVFIATQEPIPDGDGGPDLFCVKRYSDHSLLNGCRSGSAGGVWAGSILWAFGRPRK</sequence>
<accession>A0A1G2HS93</accession>
<reference evidence="1 2" key="1">
    <citation type="journal article" date="2016" name="Nat. Commun.">
        <title>Thousands of microbial genomes shed light on interconnected biogeochemical processes in an aquifer system.</title>
        <authorList>
            <person name="Anantharaman K."/>
            <person name="Brown C.T."/>
            <person name="Hug L.A."/>
            <person name="Sharon I."/>
            <person name="Castelle C.J."/>
            <person name="Probst A.J."/>
            <person name="Thomas B.C."/>
            <person name="Singh A."/>
            <person name="Wilkins M.J."/>
            <person name="Karaoz U."/>
            <person name="Brodie E.L."/>
            <person name="Williams K.H."/>
            <person name="Hubbard S.S."/>
            <person name="Banfield J.F."/>
        </authorList>
    </citation>
    <scope>NUCLEOTIDE SEQUENCE [LARGE SCALE GENOMIC DNA]</scope>
</reference>
<organism evidence="1 2">
    <name type="scientific">Candidatus Staskawiczbacteria bacterium RIFCSPHIGHO2_01_FULL_41_41</name>
    <dbReference type="NCBI Taxonomy" id="1802203"/>
    <lineage>
        <taxon>Bacteria</taxon>
        <taxon>Candidatus Staskawicziibacteriota</taxon>
    </lineage>
</organism>
<proteinExistence type="predicted"/>
<gene>
    <name evidence="1" type="ORF">A2822_03870</name>
</gene>
<protein>
    <submittedName>
        <fullName evidence="1">Uncharacterized protein</fullName>
    </submittedName>
</protein>
<evidence type="ECO:0000313" key="2">
    <source>
        <dbReference type="Proteomes" id="UP000178774"/>
    </source>
</evidence>
<dbReference type="AlphaFoldDB" id="A0A1G2HS93"/>
<dbReference type="EMBL" id="MHOP01000025">
    <property type="protein sequence ID" value="OGZ65259.1"/>
    <property type="molecule type" value="Genomic_DNA"/>
</dbReference>
<dbReference type="Proteomes" id="UP000178774">
    <property type="component" value="Unassembled WGS sequence"/>
</dbReference>